<evidence type="ECO:0000313" key="2">
    <source>
        <dbReference type="EMBL" id="KAK9976834.1"/>
    </source>
</evidence>
<dbReference type="Proteomes" id="UP001479290">
    <property type="component" value="Unassembled WGS sequence"/>
</dbReference>
<feature type="region of interest" description="Disordered" evidence="1">
    <location>
        <begin position="1"/>
        <end position="53"/>
    </location>
</feature>
<accession>A0AAW2AW87</accession>
<evidence type="ECO:0000256" key="1">
    <source>
        <dbReference type="SAM" id="MobiDB-lite"/>
    </source>
</evidence>
<dbReference type="AlphaFoldDB" id="A0AAW2AW87"/>
<organism evidence="2 3">
    <name type="scientific">Culter alburnus</name>
    <name type="common">Topmouth culter</name>
    <dbReference type="NCBI Taxonomy" id="194366"/>
    <lineage>
        <taxon>Eukaryota</taxon>
        <taxon>Metazoa</taxon>
        <taxon>Chordata</taxon>
        <taxon>Craniata</taxon>
        <taxon>Vertebrata</taxon>
        <taxon>Euteleostomi</taxon>
        <taxon>Actinopterygii</taxon>
        <taxon>Neopterygii</taxon>
        <taxon>Teleostei</taxon>
        <taxon>Ostariophysi</taxon>
        <taxon>Cypriniformes</taxon>
        <taxon>Xenocyprididae</taxon>
        <taxon>Xenocypridinae</taxon>
        <taxon>Culter</taxon>
    </lineage>
</organism>
<dbReference type="EMBL" id="JAWDJR010000003">
    <property type="protein sequence ID" value="KAK9976834.1"/>
    <property type="molecule type" value="Genomic_DNA"/>
</dbReference>
<protein>
    <recommendedName>
        <fullName evidence="4">BESS domain-containing protein</fullName>
    </recommendedName>
</protein>
<proteinExistence type="predicted"/>
<comment type="caution">
    <text evidence="2">The sequence shown here is derived from an EMBL/GenBank/DDBJ whole genome shotgun (WGS) entry which is preliminary data.</text>
</comment>
<keyword evidence="3" id="KW-1185">Reference proteome</keyword>
<reference evidence="2 3" key="1">
    <citation type="submission" date="2024-05" db="EMBL/GenBank/DDBJ databases">
        <title>A high-quality chromosomal-level genome assembly of Topmouth culter (Culter alburnus).</title>
        <authorList>
            <person name="Zhao H."/>
        </authorList>
    </citation>
    <scope>NUCLEOTIDE SEQUENCE [LARGE SCALE GENOMIC DNA]</scope>
    <source>
        <strain evidence="2">CATC2023</strain>
        <tissue evidence="2">Muscle</tissue>
    </source>
</reference>
<name>A0AAW2AW87_CULAL</name>
<evidence type="ECO:0008006" key="4">
    <source>
        <dbReference type="Google" id="ProtNLM"/>
    </source>
</evidence>
<evidence type="ECO:0000313" key="3">
    <source>
        <dbReference type="Proteomes" id="UP001479290"/>
    </source>
</evidence>
<feature type="compositionally biased region" description="Pro residues" evidence="1">
    <location>
        <begin position="41"/>
        <end position="53"/>
    </location>
</feature>
<gene>
    <name evidence="2" type="ORF">ABG768_018657</name>
</gene>
<sequence>MESRDGDEQTAGYDRPDQAEAAARLSETGEPADSLECSEPGSPPPDPESPLPEPTVLLLMLAYHLLLLYPQVRRRRRPREEPINFENELLATLRSRPQPPPCSEDERFLLSVLQKLQPQTKEFVKFQIHKLIYESSTIPLNLETLEPIE</sequence>